<evidence type="ECO:0000313" key="3">
    <source>
        <dbReference type="Proteomes" id="UP000005206"/>
    </source>
</evidence>
<dbReference type="VEuPathDB" id="FungiDB:NECHADRAFT_88844"/>
<accession>C7ZN64</accession>
<proteinExistence type="predicted"/>
<evidence type="ECO:0000313" key="2">
    <source>
        <dbReference type="EMBL" id="EEU34549.1"/>
    </source>
</evidence>
<protein>
    <submittedName>
        <fullName evidence="2">Uncharacterized protein</fullName>
    </submittedName>
</protein>
<dbReference type="AlphaFoldDB" id="C7ZN64"/>
<dbReference type="HOGENOM" id="CLU_1094544_0_0_1"/>
<reference evidence="2 3" key="1">
    <citation type="journal article" date="2009" name="PLoS Genet.">
        <title>The genome of Nectria haematococca: contribution of supernumerary chromosomes to gene expansion.</title>
        <authorList>
            <person name="Coleman J.J."/>
            <person name="Rounsley S.D."/>
            <person name="Rodriguez-Carres M."/>
            <person name="Kuo A."/>
            <person name="Wasmann C.C."/>
            <person name="Grimwood J."/>
            <person name="Schmutz J."/>
            <person name="Taga M."/>
            <person name="White G.J."/>
            <person name="Zhou S."/>
            <person name="Schwartz D.C."/>
            <person name="Freitag M."/>
            <person name="Ma L.J."/>
            <person name="Danchin E.G."/>
            <person name="Henrissat B."/>
            <person name="Coutinho P.M."/>
            <person name="Nelson D.R."/>
            <person name="Straney D."/>
            <person name="Napoli C.A."/>
            <person name="Barker B.M."/>
            <person name="Gribskov M."/>
            <person name="Rep M."/>
            <person name="Kroken S."/>
            <person name="Molnar I."/>
            <person name="Rensing C."/>
            <person name="Kennell J.C."/>
            <person name="Zamora J."/>
            <person name="Farman M.L."/>
            <person name="Selker E.U."/>
            <person name="Salamov A."/>
            <person name="Shapiro H."/>
            <person name="Pangilinan J."/>
            <person name="Lindquist E."/>
            <person name="Lamers C."/>
            <person name="Grigoriev I.V."/>
            <person name="Geiser D.M."/>
            <person name="Covert S.F."/>
            <person name="Temporini E."/>
            <person name="Vanetten H.D."/>
        </authorList>
    </citation>
    <scope>NUCLEOTIDE SEQUENCE [LARGE SCALE GENOMIC DNA]</scope>
    <source>
        <strain evidence="3">ATCC MYA-4622 / CBS 123669 / FGSC 9596 / NRRL 45880 / 77-13-4</strain>
    </source>
</reference>
<dbReference type="GeneID" id="9678079"/>
<dbReference type="EMBL" id="GG698963">
    <property type="protein sequence ID" value="EEU34549.1"/>
    <property type="molecule type" value="Genomic_DNA"/>
</dbReference>
<name>C7ZN64_FUSV7</name>
<evidence type="ECO:0000256" key="1">
    <source>
        <dbReference type="SAM" id="MobiDB-lite"/>
    </source>
</evidence>
<dbReference type="RefSeq" id="XP_003040262.1">
    <property type="nucleotide sequence ID" value="XM_003040216.1"/>
</dbReference>
<dbReference type="KEGG" id="nhe:NECHADRAFT_88844"/>
<gene>
    <name evidence="2" type="ORF">NECHADRAFT_88844</name>
</gene>
<dbReference type="InParanoid" id="C7ZN64"/>
<organism evidence="2 3">
    <name type="scientific">Fusarium vanettenii (strain ATCC MYA-4622 / CBS 123669 / FGSC 9596 / NRRL 45880 / 77-13-4)</name>
    <name type="common">Fusarium solani subsp. pisi</name>
    <dbReference type="NCBI Taxonomy" id="660122"/>
    <lineage>
        <taxon>Eukaryota</taxon>
        <taxon>Fungi</taxon>
        <taxon>Dikarya</taxon>
        <taxon>Ascomycota</taxon>
        <taxon>Pezizomycotina</taxon>
        <taxon>Sordariomycetes</taxon>
        <taxon>Hypocreomycetidae</taxon>
        <taxon>Hypocreales</taxon>
        <taxon>Nectriaceae</taxon>
        <taxon>Fusarium</taxon>
        <taxon>Fusarium solani species complex</taxon>
        <taxon>Fusarium vanettenii</taxon>
    </lineage>
</organism>
<feature type="compositionally biased region" description="Low complexity" evidence="1">
    <location>
        <begin position="201"/>
        <end position="212"/>
    </location>
</feature>
<dbReference type="OrthoDB" id="5085521at2759"/>
<feature type="region of interest" description="Disordered" evidence="1">
    <location>
        <begin position="192"/>
        <end position="216"/>
    </location>
</feature>
<sequence>MCDKTEEAICGQPTAAFYLKPPFQIDDTNPDDIRWCEPCRVATVSMLVMSFARGQGLAPLANLSEPLPSHVEGWLSTRLGLASKTKLFRDVFMPRMRALMMRERRRIVEKGGLVKTDQGWKICDDLASNRVAEWLATTAKIPSRDVQQLARKPAPLGLAASRFASPSLAKTGNAMYTGRAQPQSTAVRHVPVQDDVPAPPTTGSTAASTVAPQRQPALRRTLTGRYDAIFNSRLSDLDMEVEESLDMIEQLLKL</sequence>
<dbReference type="Proteomes" id="UP000005206">
    <property type="component" value="Chromosome 17"/>
</dbReference>
<keyword evidence="3" id="KW-1185">Reference proteome</keyword>